<feature type="domain" description="FAD/NAD(P)-binding" evidence="3">
    <location>
        <begin position="4"/>
        <end position="283"/>
    </location>
</feature>
<dbReference type="SUPFAM" id="SSF51905">
    <property type="entry name" value="FAD/NAD(P)-binding domain"/>
    <property type="match status" value="1"/>
</dbReference>
<evidence type="ECO:0000313" key="4">
    <source>
        <dbReference type="EMBL" id="SDI12880.1"/>
    </source>
</evidence>
<organism evidence="4 5">
    <name type="scientific">Mucilaginibacter gossypii</name>
    <dbReference type="NCBI Taxonomy" id="551996"/>
    <lineage>
        <taxon>Bacteria</taxon>
        <taxon>Pseudomonadati</taxon>
        <taxon>Bacteroidota</taxon>
        <taxon>Sphingobacteriia</taxon>
        <taxon>Sphingobacteriales</taxon>
        <taxon>Sphingobacteriaceae</taxon>
        <taxon>Mucilaginibacter</taxon>
    </lineage>
</organism>
<dbReference type="RefSeq" id="WP_091173442.1">
    <property type="nucleotide sequence ID" value="NZ_CP071878.2"/>
</dbReference>
<dbReference type="AlphaFoldDB" id="A0A1G8I2K5"/>
<reference evidence="5" key="1">
    <citation type="submission" date="2016-10" db="EMBL/GenBank/DDBJ databases">
        <authorList>
            <person name="Varghese N."/>
            <person name="Submissions S."/>
        </authorList>
    </citation>
    <scope>NUCLEOTIDE SEQUENCE [LARGE SCALE GENOMIC DNA]</scope>
    <source>
        <strain evidence="5">Gh-67</strain>
    </source>
</reference>
<dbReference type="InterPro" id="IPR036188">
    <property type="entry name" value="FAD/NAD-bd_sf"/>
</dbReference>
<dbReference type="PANTHER" id="PTHR48105">
    <property type="entry name" value="THIOREDOXIN REDUCTASE 1-RELATED-RELATED"/>
    <property type="match status" value="1"/>
</dbReference>
<keyword evidence="2" id="KW-0560">Oxidoreductase</keyword>
<dbReference type="Pfam" id="PF07992">
    <property type="entry name" value="Pyr_redox_2"/>
    <property type="match status" value="1"/>
</dbReference>
<dbReference type="InterPro" id="IPR023753">
    <property type="entry name" value="FAD/NAD-binding_dom"/>
</dbReference>
<evidence type="ECO:0000256" key="2">
    <source>
        <dbReference type="ARBA" id="ARBA00023002"/>
    </source>
</evidence>
<evidence type="ECO:0000313" key="5">
    <source>
        <dbReference type="Proteomes" id="UP000199705"/>
    </source>
</evidence>
<dbReference type="STRING" id="551996.SAMN05192573_116100"/>
<dbReference type="Gene3D" id="3.50.50.60">
    <property type="entry name" value="FAD/NAD(P)-binding domain"/>
    <property type="match status" value="2"/>
</dbReference>
<keyword evidence="5" id="KW-1185">Reference proteome</keyword>
<dbReference type="PRINTS" id="PR00469">
    <property type="entry name" value="PNDRDTASEII"/>
</dbReference>
<evidence type="ECO:0000256" key="1">
    <source>
        <dbReference type="ARBA" id="ARBA00022630"/>
    </source>
</evidence>
<proteinExistence type="predicted"/>
<protein>
    <submittedName>
        <fullName evidence="4">Thioredoxin reductase</fullName>
    </submittedName>
</protein>
<name>A0A1G8I2K5_9SPHI</name>
<keyword evidence="1" id="KW-0285">Flavoprotein</keyword>
<dbReference type="GO" id="GO:0016491">
    <property type="term" value="F:oxidoreductase activity"/>
    <property type="evidence" value="ECO:0007669"/>
    <property type="project" value="UniProtKB-KW"/>
</dbReference>
<dbReference type="InterPro" id="IPR050097">
    <property type="entry name" value="Ferredoxin-NADP_redctase_2"/>
</dbReference>
<evidence type="ECO:0000259" key="3">
    <source>
        <dbReference type="Pfam" id="PF07992"/>
    </source>
</evidence>
<dbReference type="EMBL" id="FNCG01000016">
    <property type="protein sequence ID" value="SDI12880.1"/>
    <property type="molecule type" value="Genomic_DNA"/>
</dbReference>
<dbReference type="PRINTS" id="PR00368">
    <property type="entry name" value="FADPNR"/>
</dbReference>
<dbReference type="Proteomes" id="UP000199705">
    <property type="component" value="Unassembled WGS sequence"/>
</dbReference>
<gene>
    <name evidence="4" type="ORF">SAMN05192573_116100</name>
</gene>
<accession>A0A1G8I2K5</accession>
<sequence>MKDFDVIIIGGSSAGLSAGMALGRAMRKVLIIDSGMPCNRQTPHSHNFFTRDGQTPHEILTIAREQTLKYPTITLLHSEATQCTPITKGFEVSTISGETFSAKKIILAAGIKDQMPDIPGFAECWGISIIHCPYCHGYEYGYQPTGIFANGEMAFELAKLISNWTKDLILFTNGKSTLNEGQQSIISHNNIQIIEGEIAAFDHHDGQITTIHLQNGSEIKLKALYARLPFVQHSDIALQLGCSFTDQGHIQVDAQQKTTVPGVYAAGDSASGIRSIANAVNSGTMAGVMANLELINEIFLAEKN</sequence>